<sequence>MNLELDHIIGILSALFILSVVVEKFTQLIRSYTKRISLLGIALVIYISYSLYAVYLYELILERNSELVPKIEWVLTIYLLFYFAIAIFKKSLLIKKRWPKQIKLVIFLINKTDFWKASIILAATNFLFQIVFLWKSIKFEIVDLSLFLYLLVLLFFTHVLIGICFGFIIPKEVEKRKLFLLLFIPTILSFYSLSNELISGCLFYLAALPIMYFSLVALGYCKPIIIHYGEKKEYELRLFKRIAKGSNGECANKKAREISLLSFLVSCIVVVSLNNNLVNSLNGLSENHIALEFDVLSFPFEVDSYLRYDLKSNDLSEILIDPGQAFWLLVVAFFLTFGSQFFHDLIDRLYLLKEAKKGLANIRKNFQVEDRNHELELENRYFQMRDLNQEKNGVSDPTRLAVIDNEINKIAKRAKELTKEIYGN</sequence>
<proteinExistence type="predicted"/>
<dbReference type="EMBL" id="FZPD01000003">
    <property type="protein sequence ID" value="SNS93048.1"/>
    <property type="molecule type" value="Genomic_DNA"/>
</dbReference>
<keyword evidence="1" id="KW-1133">Transmembrane helix</keyword>
<evidence type="ECO:0000256" key="1">
    <source>
        <dbReference type="SAM" id="Phobius"/>
    </source>
</evidence>
<keyword evidence="1" id="KW-0812">Transmembrane</keyword>
<protein>
    <submittedName>
        <fullName evidence="2">Uncharacterized protein</fullName>
    </submittedName>
</protein>
<dbReference type="AlphaFoldDB" id="A0A239IIH2"/>
<name>A0A239IIH2_EKHLU</name>
<accession>A0A239IIH2</accession>
<feature type="transmembrane region" description="Helical" evidence="1">
    <location>
        <begin position="73"/>
        <end position="93"/>
    </location>
</feature>
<reference evidence="2 3" key="1">
    <citation type="submission" date="2017-06" db="EMBL/GenBank/DDBJ databases">
        <authorList>
            <person name="Kim H.J."/>
            <person name="Triplett B.A."/>
        </authorList>
    </citation>
    <scope>NUCLEOTIDE SEQUENCE [LARGE SCALE GENOMIC DNA]</scope>
    <source>
        <strain evidence="2 3">DSM 19307</strain>
    </source>
</reference>
<feature type="transmembrane region" description="Helical" evidence="1">
    <location>
        <begin position="6"/>
        <end position="26"/>
    </location>
</feature>
<evidence type="ECO:0000313" key="3">
    <source>
        <dbReference type="Proteomes" id="UP000198393"/>
    </source>
</evidence>
<evidence type="ECO:0000313" key="2">
    <source>
        <dbReference type="EMBL" id="SNS93048.1"/>
    </source>
</evidence>
<feature type="transmembrane region" description="Helical" evidence="1">
    <location>
        <begin position="146"/>
        <end position="169"/>
    </location>
</feature>
<gene>
    <name evidence="2" type="ORF">SAMN05421640_1671</name>
</gene>
<dbReference type="Proteomes" id="UP000198393">
    <property type="component" value="Unassembled WGS sequence"/>
</dbReference>
<organism evidence="2 3">
    <name type="scientific">Ekhidna lutea</name>
    <dbReference type="NCBI Taxonomy" id="447679"/>
    <lineage>
        <taxon>Bacteria</taxon>
        <taxon>Pseudomonadati</taxon>
        <taxon>Bacteroidota</taxon>
        <taxon>Cytophagia</taxon>
        <taxon>Cytophagales</taxon>
        <taxon>Reichenbachiellaceae</taxon>
        <taxon>Ekhidna</taxon>
    </lineage>
</organism>
<feature type="transmembrane region" description="Helical" evidence="1">
    <location>
        <begin position="114"/>
        <end position="134"/>
    </location>
</feature>
<feature type="transmembrane region" description="Helical" evidence="1">
    <location>
        <begin position="325"/>
        <end position="346"/>
    </location>
</feature>
<keyword evidence="1" id="KW-0472">Membrane</keyword>
<feature type="transmembrane region" description="Helical" evidence="1">
    <location>
        <begin position="201"/>
        <end position="221"/>
    </location>
</feature>
<feature type="transmembrane region" description="Helical" evidence="1">
    <location>
        <begin position="38"/>
        <end position="61"/>
    </location>
</feature>
<feature type="transmembrane region" description="Helical" evidence="1">
    <location>
        <begin position="178"/>
        <end position="195"/>
    </location>
</feature>
<keyword evidence="3" id="KW-1185">Reference proteome</keyword>